<evidence type="ECO:0000313" key="2">
    <source>
        <dbReference type="Proteomes" id="UP000245999"/>
    </source>
</evidence>
<gene>
    <name evidence="1" type="ORF">DDQ68_04600</name>
</gene>
<protein>
    <submittedName>
        <fullName evidence="1">Uncharacterized protein</fullName>
    </submittedName>
</protein>
<dbReference type="Proteomes" id="UP000245999">
    <property type="component" value="Chromosome"/>
</dbReference>
<sequence length="87" mass="9695">MTVEDAQGSVIMTLDSLSLLIQINLDIELMVEGRVIGRLRQSKEGSEWTRAILVHQSDRFELIFESGVDHTLKTVGIGAVVALHFFL</sequence>
<dbReference type="EMBL" id="CP029145">
    <property type="protein sequence ID" value="AWM32137.1"/>
    <property type="molecule type" value="Genomic_DNA"/>
</dbReference>
<reference evidence="2" key="1">
    <citation type="submission" date="2018-04" db="EMBL/GenBank/DDBJ databases">
        <title>Complete genome of Antarctic heterotrophic bacterium Hymenobacter nivis.</title>
        <authorList>
            <person name="Terashima M."/>
        </authorList>
    </citation>
    <scope>NUCLEOTIDE SEQUENCE [LARGE SCALE GENOMIC DNA]</scope>
    <source>
        <strain evidence="2">NBRC 111535</strain>
    </source>
</reference>
<proteinExistence type="predicted"/>
<dbReference type="AlphaFoldDB" id="A0A2Z3GKA5"/>
<name>A0A2Z3GKA5_9BACT</name>
<dbReference type="KEGG" id="hnv:DDQ68_04600"/>
<accession>A0A2Z3GKA5</accession>
<organism evidence="1 2">
    <name type="scientific">Hymenobacter nivis</name>
    <dbReference type="NCBI Taxonomy" id="1850093"/>
    <lineage>
        <taxon>Bacteria</taxon>
        <taxon>Pseudomonadati</taxon>
        <taxon>Bacteroidota</taxon>
        <taxon>Cytophagia</taxon>
        <taxon>Cytophagales</taxon>
        <taxon>Hymenobacteraceae</taxon>
        <taxon>Hymenobacter</taxon>
    </lineage>
</organism>
<evidence type="ECO:0000313" key="1">
    <source>
        <dbReference type="EMBL" id="AWM32137.1"/>
    </source>
</evidence>
<keyword evidence="2" id="KW-1185">Reference proteome</keyword>